<comment type="caution">
    <text evidence="1">The sequence shown here is derived from an EMBL/GenBank/DDBJ whole genome shotgun (WGS) entry which is preliminary data.</text>
</comment>
<evidence type="ECO:0000313" key="1">
    <source>
        <dbReference type="EMBL" id="KUG58976.1"/>
    </source>
</evidence>
<dbReference type="AlphaFoldDB" id="A0A0W8IGW2"/>
<protein>
    <recommendedName>
        <fullName evidence="3">Bacteriophage Mu GpT domain-containing protein</fullName>
    </recommendedName>
</protein>
<dbReference type="EMBL" id="LQBM01000003">
    <property type="protein sequence ID" value="KUG58976.1"/>
    <property type="molecule type" value="Genomic_DNA"/>
</dbReference>
<sequence length="364" mass="39580">MTKVLSNVLESAGFRIGNTYDRKVLEAAKLFADGFSGRSHTATALLKEAFTTSDFPSLLGEAFEREARAAYREVTDETAAIARRETVVDFRPKKLMELFGETYFERVNEGEEYKSDNPFKDTEIEFRAEKFGRNYGLTWERWLNGDFSALADFPGILGRGGANTRNREVYRHFIGADGTLNGSFFAETGTAGLGFESLKAAKQAAIEADNYRGDGSVDTSTLVLVVPPALEDTATAITQVRTVRETTVEGDVTRQIERSNTLAGITVQVSREFNRQLATGIRNSAWALVPGAATENPALILASLAGHPDVDIRTKRDQGDRVGGGSIGYEEGSFDNDTIWYRGRSVLGTAAAFGQGTYASTGAA</sequence>
<name>A0A0W8IGW2_9MICC</name>
<evidence type="ECO:0008006" key="3">
    <source>
        <dbReference type="Google" id="ProtNLM"/>
    </source>
</evidence>
<proteinExistence type="predicted"/>
<dbReference type="RefSeq" id="WP_058888658.1">
    <property type="nucleotide sequence ID" value="NZ_LQBM01000003.1"/>
</dbReference>
<reference evidence="2" key="1">
    <citation type="submission" date="2015-12" db="EMBL/GenBank/DDBJ databases">
        <authorList>
            <person name="Nair G.R."/>
            <person name="Kaur G."/>
            <person name="Mayilraj S."/>
        </authorList>
    </citation>
    <scope>NUCLEOTIDE SEQUENCE [LARGE SCALE GENOMIC DNA]</scope>
    <source>
        <strain evidence="2">CD08_7</strain>
    </source>
</reference>
<dbReference type="Proteomes" id="UP000054023">
    <property type="component" value="Unassembled WGS sequence"/>
</dbReference>
<dbReference type="STRING" id="317018.AVL63_02845"/>
<dbReference type="Pfam" id="PF25209">
    <property type="entry name" value="Phage_capsid_4"/>
    <property type="match status" value="1"/>
</dbReference>
<keyword evidence="2" id="KW-1185">Reference proteome</keyword>
<organism evidence="1 2">
    <name type="scientific">Nesterenkonia jeotgali</name>
    <dbReference type="NCBI Taxonomy" id="317018"/>
    <lineage>
        <taxon>Bacteria</taxon>
        <taxon>Bacillati</taxon>
        <taxon>Actinomycetota</taxon>
        <taxon>Actinomycetes</taxon>
        <taxon>Micrococcales</taxon>
        <taxon>Micrococcaceae</taxon>
        <taxon>Nesterenkonia</taxon>
    </lineage>
</organism>
<accession>A0A0W8IGW2</accession>
<gene>
    <name evidence="1" type="ORF">AVL63_02845</name>
</gene>
<evidence type="ECO:0000313" key="2">
    <source>
        <dbReference type="Proteomes" id="UP000054023"/>
    </source>
</evidence>
<dbReference type="OrthoDB" id="3830856at2"/>